<reference evidence="2 3" key="1">
    <citation type="submission" date="2017-04" db="EMBL/GenBank/DDBJ databases">
        <title>Draft genome sequence of Tuber borchii Vittad., a whitish edible truffle.</title>
        <authorList>
            <consortium name="DOE Joint Genome Institute"/>
            <person name="Murat C."/>
            <person name="Kuo A."/>
            <person name="Barry K.W."/>
            <person name="Clum A."/>
            <person name="Dockter R.B."/>
            <person name="Fauchery L."/>
            <person name="Iotti M."/>
            <person name="Kohler A."/>
            <person name="Labutti K."/>
            <person name="Lindquist E.A."/>
            <person name="Lipzen A."/>
            <person name="Ohm R.A."/>
            <person name="Wang M."/>
            <person name="Grigoriev I.V."/>
            <person name="Zambonelli A."/>
            <person name="Martin F.M."/>
        </authorList>
    </citation>
    <scope>NUCLEOTIDE SEQUENCE [LARGE SCALE GENOMIC DNA]</scope>
    <source>
        <strain evidence="2 3">Tbo3840</strain>
    </source>
</reference>
<name>A0A2T7A8Z8_TUBBO</name>
<dbReference type="Proteomes" id="UP000244722">
    <property type="component" value="Unassembled WGS sequence"/>
</dbReference>
<dbReference type="EMBL" id="NESQ01000002">
    <property type="protein sequence ID" value="PUU84200.1"/>
    <property type="molecule type" value="Genomic_DNA"/>
</dbReference>
<sequence>MTTASVVTVAVASDGFFEYRQSPEGALVFGRILGIARVVDGEIYQARVRARRRGEFARDLFFNGRGGEEEDRGSGEDGDDNDGGFVEHFDERDFTGDEVRLGSIGGGYYAGESDSEDMSIAQGLECGICMRREISVQLRECSHPLAEVKEVGKLGTRVPGFGNACRHGERRFHGVEMGRVKAMGFGRRLVNASFTNGRDSQGL</sequence>
<organism evidence="2 3">
    <name type="scientific">Tuber borchii</name>
    <name type="common">White truffle</name>
    <dbReference type="NCBI Taxonomy" id="42251"/>
    <lineage>
        <taxon>Eukaryota</taxon>
        <taxon>Fungi</taxon>
        <taxon>Dikarya</taxon>
        <taxon>Ascomycota</taxon>
        <taxon>Pezizomycotina</taxon>
        <taxon>Pezizomycetes</taxon>
        <taxon>Pezizales</taxon>
        <taxon>Tuberaceae</taxon>
        <taxon>Tuber</taxon>
    </lineage>
</organism>
<accession>A0A2T7A8Z8</accession>
<evidence type="ECO:0000313" key="3">
    <source>
        <dbReference type="Proteomes" id="UP000244722"/>
    </source>
</evidence>
<gene>
    <name evidence="2" type="ORF">B9Z19DRAFT_1118045</name>
</gene>
<feature type="compositionally biased region" description="Acidic residues" evidence="1">
    <location>
        <begin position="68"/>
        <end position="82"/>
    </location>
</feature>
<dbReference type="AlphaFoldDB" id="A0A2T7A8Z8"/>
<keyword evidence="3" id="KW-1185">Reference proteome</keyword>
<protein>
    <submittedName>
        <fullName evidence="2">Uncharacterized protein</fullName>
    </submittedName>
</protein>
<evidence type="ECO:0000313" key="2">
    <source>
        <dbReference type="EMBL" id="PUU84200.1"/>
    </source>
</evidence>
<comment type="caution">
    <text evidence="2">The sequence shown here is derived from an EMBL/GenBank/DDBJ whole genome shotgun (WGS) entry which is preliminary data.</text>
</comment>
<evidence type="ECO:0000256" key="1">
    <source>
        <dbReference type="SAM" id="MobiDB-lite"/>
    </source>
</evidence>
<dbReference type="OrthoDB" id="5419633at2759"/>
<proteinExistence type="predicted"/>
<feature type="region of interest" description="Disordered" evidence="1">
    <location>
        <begin position="66"/>
        <end position="87"/>
    </location>
</feature>